<evidence type="ECO:0000256" key="1">
    <source>
        <dbReference type="SAM" id="Phobius"/>
    </source>
</evidence>
<keyword evidence="1" id="KW-0812">Transmembrane</keyword>
<organism evidence="2 3">
    <name type="scientific">SAR324 cluster bacterium</name>
    <dbReference type="NCBI Taxonomy" id="2024889"/>
    <lineage>
        <taxon>Bacteria</taxon>
        <taxon>Deltaproteobacteria</taxon>
        <taxon>SAR324 cluster</taxon>
    </lineage>
</organism>
<evidence type="ECO:0000313" key="3">
    <source>
        <dbReference type="Proteomes" id="UP000218113"/>
    </source>
</evidence>
<comment type="caution">
    <text evidence="2">The sequence shown here is derived from an EMBL/GenBank/DDBJ whole genome shotgun (WGS) entry which is preliminary data.</text>
</comment>
<sequence length="426" mass="49621">MKKKSEKILSHQGASIHRLLLFHGNRIHSVQRTADFREVLNEQLGPVLKEKAPTLLLLGAPWVFSYIHETIHLKGRELMEADVQVLPFSIIPPERRWIQSIQVTEKKSITIHSHLTDEGVRLLRKLRKHRRARKWQPALPFFVENILAFPQKELRQEPLLQCFWEEEALQVTWSSSVPVFQLLNNYQVNPNFEEKKKSLQVIFNPTEEQPAMLEVSFFEDKPQINRLGIVMAALCFPVGEQKRFKINRRSGGITWYFLKKLVHPLSLIVAGILGFLLWAAIVNYQYFTLRSQQEKLLHEIVQLQETTQEHQQVALIEQSYFKQVTLVETIQDTNHDLEKVFTLIEKGLQGRALWISYIHIREAEVEIALLSEKGVDPAIPKLLKELTFDQAPARLIEEKEIPYQTKGLKQYVIRVNLSADVVFHED</sequence>
<name>A0A2A4T624_9DELT</name>
<accession>A0A2A4T624</accession>
<dbReference type="AlphaFoldDB" id="A0A2A4T624"/>
<protein>
    <submittedName>
        <fullName evidence="2">Uncharacterized protein</fullName>
    </submittedName>
</protein>
<reference evidence="3" key="1">
    <citation type="submission" date="2017-08" db="EMBL/GenBank/DDBJ databases">
        <title>A dynamic microbial community with high functional redundancy inhabits the cold, oxic subseafloor aquifer.</title>
        <authorList>
            <person name="Tully B.J."/>
            <person name="Wheat C.G."/>
            <person name="Glazer B.T."/>
            <person name="Huber J.A."/>
        </authorList>
    </citation>
    <scope>NUCLEOTIDE SEQUENCE [LARGE SCALE GENOMIC DNA]</scope>
</reference>
<gene>
    <name evidence="2" type="ORF">COB67_05180</name>
</gene>
<feature type="transmembrane region" description="Helical" evidence="1">
    <location>
        <begin position="265"/>
        <end position="287"/>
    </location>
</feature>
<proteinExistence type="predicted"/>
<keyword evidence="1" id="KW-1133">Transmembrane helix</keyword>
<dbReference type="EMBL" id="NVSR01000022">
    <property type="protein sequence ID" value="PCI28978.1"/>
    <property type="molecule type" value="Genomic_DNA"/>
</dbReference>
<evidence type="ECO:0000313" key="2">
    <source>
        <dbReference type="EMBL" id="PCI28978.1"/>
    </source>
</evidence>
<dbReference type="Proteomes" id="UP000218113">
    <property type="component" value="Unassembled WGS sequence"/>
</dbReference>
<keyword evidence="1" id="KW-0472">Membrane</keyword>